<dbReference type="InterPro" id="IPR023475">
    <property type="entry name" value="CbiT"/>
</dbReference>
<dbReference type="InterPro" id="IPR012818">
    <property type="entry name" value="CbiE"/>
</dbReference>
<dbReference type="HAMAP" id="MF_00786">
    <property type="entry name" value="CbiT"/>
    <property type="match status" value="1"/>
</dbReference>
<dbReference type="PIRSF" id="PIRSF036428">
    <property type="entry name" value="CobL"/>
    <property type="match status" value="1"/>
</dbReference>
<dbReference type="NCBIfam" id="TIGR02467">
    <property type="entry name" value="CbiE"/>
    <property type="match status" value="1"/>
</dbReference>
<dbReference type="InterPro" id="IPR029063">
    <property type="entry name" value="SAM-dependent_MTases_sf"/>
</dbReference>
<dbReference type="GO" id="GO:0032259">
    <property type="term" value="P:methylation"/>
    <property type="evidence" value="ECO:0007669"/>
    <property type="project" value="UniProtKB-KW"/>
</dbReference>
<dbReference type="InterPro" id="IPR050714">
    <property type="entry name" value="Cobalamin_biosynth_MTase"/>
</dbReference>
<evidence type="ECO:0000256" key="1">
    <source>
        <dbReference type="ARBA" id="ARBA00004953"/>
    </source>
</evidence>
<dbReference type="Pfam" id="PF00590">
    <property type="entry name" value="TP_methylase"/>
    <property type="match status" value="1"/>
</dbReference>
<dbReference type="InterPro" id="IPR000878">
    <property type="entry name" value="4pyrrol_Mease"/>
</dbReference>
<dbReference type="CDD" id="cd11644">
    <property type="entry name" value="Precorrin-6Y-MT"/>
    <property type="match status" value="1"/>
</dbReference>
<feature type="domain" description="TRM5/TYW2-like methyltransferase" evidence="7">
    <location>
        <begin position="252"/>
        <end position="316"/>
    </location>
</feature>
<dbReference type="SUPFAM" id="SSF53335">
    <property type="entry name" value="S-adenosyl-L-methionine-dependent methyltransferases"/>
    <property type="match status" value="1"/>
</dbReference>
<keyword evidence="4 8" id="KW-0808">Transferase</keyword>
<evidence type="ECO:0000256" key="5">
    <source>
        <dbReference type="ARBA" id="ARBA00022691"/>
    </source>
</evidence>
<dbReference type="Gene3D" id="3.40.50.150">
    <property type="entry name" value="Vaccinia Virus protein VP39"/>
    <property type="match status" value="1"/>
</dbReference>
<name>A0A9D2WQ13_9FIRM</name>
<gene>
    <name evidence="8" type="primary">cobL</name>
    <name evidence="8" type="ORF">SPSYN_02280</name>
</gene>
<evidence type="ECO:0000256" key="3">
    <source>
        <dbReference type="ARBA" id="ARBA00022603"/>
    </source>
</evidence>
<keyword evidence="2" id="KW-0169">Cobalamin biosynthesis</keyword>
<dbReference type="OrthoDB" id="9780707at2"/>
<keyword evidence="9" id="KW-1185">Reference proteome</keyword>
<dbReference type="NCBIfam" id="TIGR02469">
    <property type="entry name" value="CbiT"/>
    <property type="match status" value="1"/>
</dbReference>
<dbReference type="Gene3D" id="3.30.950.10">
    <property type="entry name" value="Methyltransferase, Cobalt-precorrin-4 Transmethylase, Domain 2"/>
    <property type="match status" value="1"/>
</dbReference>
<dbReference type="CDD" id="cd02440">
    <property type="entry name" value="AdoMet_MTases"/>
    <property type="match status" value="1"/>
</dbReference>
<keyword evidence="5" id="KW-0949">S-adenosyl-L-methionine</keyword>
<dbReference type="Gene3D" id="3.40.1010.10">
    <property type="entry name" value="Cobalt-precorrin-4 Transmethylase, Domain 1"/>
    <property type="match status" value="1"/>
</dbReference>
<reference evidence="8" key="1">
    <citation type="submission" date="2016-02" db="EMBL/GenBank/DDBJ databases">
        <title>Draft Genome Sequence of Sporotomaculum syntrophicum Strain FB, a Syntrophic Benzoate Degrader.</title>
        <authorList>
            <person name="Nobu M.K."/>
            <person name="Narihiro T."/>
            <person name="Qiu Y.-L."/>
            <person name="Ohashi A."/>
            <person name="Liu W.-T."/>
            <person name="Yuji S."/>
        </authorList>
    </citation>
    <scope>NUCLEOTIDE SEQUENCE</scope>
    <source>
        <strain evidence="8">FB</strain>
    </source>
</reference>
<dbReference type="Proteomes" id="UP000798488">
    <property type="component" value="Unassembled WGS sequence"/>
</dbReference>
<accession>A0A9D2WQ13</accession>
<dbReference type="GO" id="GO:0008276">
    <property type="term" value="F:protein methyltransferase activity"/>
    <property type="evidence" value="ECO:0007669"/>
    <property type="project" value="InterPro"/>
</dbReference>
<dbReference type="InterPro" id="IPR035996">
    <property type="entry name" value="4pyrrol_Methylase_sf"/>
</dbReference>
<protein>
    <submittedName>
        <fullName evidence="8">Precorrin-6Y C(5,15)-methyltransferase (Decarboxylating)</fullName>
        <ecNumber evidence="8">2.1.1.132</ecNumber>
    </submittedName>
</protein>
<dbReference type="EMBL" id="LSRS01000005">
    <property type="protein sequence ID" value="KAF1084502.1"/>
    <property type="molecule type" value="Genomic_DNA"/>
</dbReference>
<proteinExistence type="inferred from homology"/>
<evidence type="ECO:0000256" key="4">
    <source>
        <dbReference type="ARBA" id="ARBA00022679"/>
    </source>
</evidence>
<dbReference type="RefSeq" id="WP_161822580.1">
    <property type="nucleotide sequence ID" value="NZ_LSRS01000005.1"/>
</dbReference>
<evidence type="ECO:0000259" key="6">
    <source>
        <dbReference type="Pfam" id="PF00590"/>
    </source>
</evidence>
<sequence length="408" mass="44705">MGYKLYIIGIGPGDKDYIYPAANKLIEASDVLIGGKRNLDLFLHLKKEEVVISNKLADIERYILEHIGKKRMVVLVSGDPGVFSIAEYLRSRLVAVELLVYPGISSMQYLCAKVNKNWNDVFIASLHGRELHNLTDLVKKHAKVMLFTGGTSSPDQICRKLAANGLGEVIVTIGEKLSYPEERIVTGSAEEVAKMHFDNLSVMLVEHPGQGLVPQQFWEMASPGIPDELFVRGTVPMTKEEIRTVTLAKLRLRENSVVYDIGAGTGSVAIECGLIVKKGRVYAIEKEPDALALIRENVLKFGSGNVTVVPGQAPEILLELPKPDRIFIGGTGGKMDSILDWAAEMSQNIRIVVNAVAIETAYEALAGLENRGFRDVDITCVSVAKGRLAGKKHLMQALNPIYIISAEK</sequence>
<evidence type="ECO:0000256" key="2">
    <source>
        <dbReference type="ARBA" id="ARBA00022573"/>
    </source>
</evidence>
<evidence type="ECO:0000259" key="7">
    <source>
        <dbReference type="Pfam" id="PF02475"/>
    </source>
</evidence>
<evidence type="ECO:0000313" key="8">
    <source>
        <dbReference type="EMBL" id="KAF1084502.1"/>
    </source>
</evidence>
<dbReference type="Pfam" id="PF02475">
    <property type="entry name" value="TRM5-TYW2_MTfase"/>
    <property type="match status" value="1"/>
</dbReference>
<organism evidence="8 9">
    <name type="scientific">Sporotomaculum syntrophicum</name>
    <dbReference type="NCBI Taxonomy" id="182264"/>
    <lineage>
        <taxon>Bacteria</taxon>
        <taxon>Bacillati</taxon>
        <taxon>Bacillota</taxon>
        <taxon>Clostridia</taxon>
        <taxon>Eubacteriales</taxon>
        <taxon>Desulfallaceae</taxon>
        <taxon>Sporotomaculum</taxon>
    </lineage>
</organism>
<dbReference type="InterPro" id="IPR014008">
    <property type="entry name" value="Cbl_synth_MTase_CbiT"/>
</dbReference>
<dbReference type="GO" id="GO:0009236">
    <property type="term" value="P:cobalamin biosynthetic process"/>
    <property type="evidence" value="ECO:0007669"/>
    <property type="project" value="UniProtKB-KW"/>
</dbReference>
<dbReference type="EC" id="2.1.1.132" evidence="8"/>
<dbReference type="SUPFAM" id="SSF53790">
    <property type="entry name" value="Tetrapyrrole methylase"/>
    <property type="match status" value="1"/>
</dbReference>
<evidence type="ECO:0000313" key="9">
    <source>
        <dbReference type="Proteomes" id="UP000798488"/>
    </source>
</evidence>
<dbReference type="AlphaFoldDB" id="A0A9D2WQ13"/>
<dbReference type="PANTHER" id="PTHR43182:SF1">
    <property type="entry name" value="COBALT-PRECORRIN-7 C(5)-METHYLTRANSFERASE"/>
    <property type="match status" value="1"/>
</dbReference>
<dbReference type="InterPro" id="IPR006365">
    <property type="entry name" value="Cbl_synth_CobL"/>
</dbReference>
<dbReference type="InterPro" id="IPR056743">
    <property type="entry name" value="TRM5-TYW2-like_MTfase"/>
</dbReference>
<keyword evidence="3 8" id="KW-0489">Methyltransferase</keyword>
<dbReference type="PANTHER" id="PTHR43182">
    <property type="entry name" value="COBALT-PRECORRIN-6B C(15)-METHYLTRANSFERASE (DECARBOXYLATING)"/>
    <property type="match status" value="1"/>
</dbReference>
<comment type="pathway">
    <text evidence="1">Cofactor biosynthesis; adenosylcobalamin biosynthesis.</text>
</comment>
<dbReference type="InterPro" id="IPR014777">
    <property type="entry name" value="4pyrrole_Mease_sub1"/>
</dbReference>
<comment type="caution">
    <text evidence="8">The sequence shown here is derived from an EMBL/GenBank/DDBJ whole genome shotgun (WGS) entry which is preliminary data.</text>
</comment>
<dbReference type="InterPro" id="IPR014776">
    <property type="entry name" value="4pyrrole_Mease_sub2"/>
</dbReference>
<dbReference type="GO" id="GO:0046025">
    <property type="term" value="F:precorrin-6Y C5,15-methyltransferase (decarboxylating) activity"/>
    <property type="evidence" value="ECO:0007669"/>
    <property type="project" value="UniProtKB-EC"/>
</dbReference>
<feature type="domain" description="Tetrapyrrole methylase" evidence="6">
    <location>
        <begin position="4"/>
        <end position="192"/>
    </location>
</feature>